<organism evidence="1 2">
    <name type="scientific">Phakopsora pachyrhizi</name>
    <name type="common">Asian soybean rust disease fungus</name>
    <dbReference type="NCBI Taxonomy" id="170000"/>
    <lineage>
        <taxon>Eukaryota</taxon>
        <taxon>Fungi</taxon>
        <taxon>Dikarya</taxon>
        <taxon>Basidiomycota</taxon>
        <taxon>Pucciniomycotina</taxon>
        <taxon>Pucciniomycetes</taxon>
        <taxon>Pucciniales</taxon>
        <taxon>Phakopsoraceae</taxon>
        <taxon>Phakopsora</taxon>
    </lineage>
</organism>
<accession>A0AAV0BB92</accession>
<gene>
    <name evidence="1" type="ORF">PPACK8108_LOCUS16136</name>
</gene>
<protein>
    <submittedName>
        <fullName evidence="1">Expressed protein</fullName>
    </submittedName>
</protein>
<evidence type="ECO:0000313" key="1">
    <source>
        <dbReference type="EMBL" id="CAH7682951.1"/>
    </source>
</evidence>
<comment type="caution">
    <text evidence="1">The sequence shown here is derived from an EMBL/GenBank/DDBJ whole genome shotgun (WGS) entry which is preliminary data.</text>
</comment>
<reference evidence="1" key="1">
    <citation type="submission" date="2022-06" db="EMBL/GenBank/DDBJ databases">
        <authorList>
            <consortium name="SYNGENTA / RWTH Aachen University"/>
        </authorList>
    </citation>
    <scope>NUCLEOTIDE SEQUENCE</scope>
</reference>
<dbReference type="AlphaFoldDB" id="A0AAV0BB92"/>
<proteinExistence type="predicted"/>
<dbReference type="Proteomes" id="UP001153365">
    <property type="component" value="Unassembled WGS sequence"/>
</dbReference>
<dbReference type="EMBL" id="CALTRL010004356">
    <property type="protein sequence ID" value="CAH7682951.1"/>
    <property type="molecule type" value="Genomic_DNA"/>
</dbReference>
<keyword evidence="2" id="KW-1185">Reference proteome</keyword>
<evidence type="ECO:0000313" key="2">
    <source>
        <dbReference type="Proteomes" id="UP001153365"/>
    </source>
</evidence>
<sequence>MAWGDWKTLMDCISVVCKLIPNAGTGGSWNIGLVEEKDQSNQEYSGKTCSGLKIPLQEIGASKLQQDARMIQLLKSTKGDFLEARSRWWNEVPHARVAKGRKGLLVYFWN</sequence>
<name>A0AAV0BB92_PHAPC</name>